<protein>
    <submittedName>
        <fullName evidence="1">Uncharacterized protein</fullName>
    </submittedName>
</protein>
<accession>A0A931G9W5</accession>
<evidence type="ECO:0000313" key="1">
    <source>
        <dbReference type="EMBL" id="MBG0741509.1"/>
    </source>
</evidence>
<reference evidence="1 2" key="1">
    <citation type="submission" date="2020-11" db="EMBL/GenBank/DDBJ databases">
        <title>Arthrobacter antarcticus sp. nov., isolated from Antarctic Soil.</title>
        <authorList>
            <person name="Li J."/>
        </authorList>
    </citation>
    <scope>NUCLEOTIDE SEQUENCE [LARGE SCALE GENOMIC DNA]</scope>
    <source>
        <strain evidence="1 2">Z1-20</strain>
    </source>
</reference>
<proteinExistence type="predicted"/>
<dbReference type="EMBL" id="JADNYM010000032">
    <property type="protein sequence ID" value="MBG0741509.1"/>
    <property type="molecule type" value="Genomic_DNA"/>
</dbReference>
<comment type="caution">
    <text evidence="1">The sequence shown here is derived from an EMBL/GenBank/DDBJ whole genome shotgun (WGS) entry which is preliminary data.</text>
</comment>
<dbReference type="Proteomes" id="UP000655366">
    <property type="component" value="Unassembled WGS sequence"/>
</dbReference>
<evidence type="ECO:0000313" key="2">
    <source>
        <dbReference type="Proteomes" id="UP000655366"/>
    </source>
</evidence>
<gene>
    <name evidence="1" type="ORF">IV500_19275</name>
</gene>
<sequence length="54" mass="6056">MQPKLIKQLSPSGDYEVSLPTQSRTVVVANREDALVLEAAENLRRALDSRHSKH</sequence>
<keyword evidence="2" id="KW-1185">Reference proteome</keyword>
<name>A0A931G9W5_9MICC</name>
<dbReference type="AlphaFoldDB" id="A0A931G9W5"/>
<organism evidence="1 2">
    <name type="scientific">Arthrobacter terrae</name>
    <dbReference type="NCBI Taxonomy" id="2935737"/>
    <lineage>
        <taxon>Bacteria</taxon>
        <taxon>Bacillati</taxon>
        <taxon>Actinomycetota</taxon>
        <taxon>Actinomycetes</taxon>
        <taxon>Micrococcales</taxon>
        <taxon>Micrococcaceae</taxon>
        <taxon>Arthrobacter</taxon>
    </lineage>
</organism>
<dbReference type="RefSeq" id="WP_196398444.1">
    <property type="nucleotide sequence ID" value="NZ_JADNYM010000032.1"/>
</dbReference>